<sequence length="255" mass="28374">MDILRVIHRTKSNNVLAINRREIHILHQLFTKGPTHTLLSTVRRKQLPPAELISLELLGAEGKSFGVMALPRAWEHIKPSETPSHLAQIGAGSYRIQPLKVVPDDKTPKNQGSPMKRTKRAGRSKEFPFTTTEHGGRLQSILSKAYTFLLQGIRVEFRLSQKVKGRNKVNTVDWALENALHLRPDTILSAMPEGSQMLVQPCTSTASRNVINHSSVIWSVEHPPSLHKCGGAQTSKSLHKAGQWEGEYKPVAAKS</sequence>
<dbReference type="Proteomes" id="UP001166286">
    <property type="component" value="Unassembled WGS sequence"/>
</dbReference>
<evidence type="ECO:0000313" key="2">
    <source>
        <dbReference type="EMBL" id="KAK0510167.1"/>
    </source>
</evidence>
<keyword evidence="3" id="KW-1185">Reference proteome</keyword>
<name>A0AA39QVU2_9LECA</name>
<evidence type="ECO:0000256" key="1">
    <source>
        <dbReference type="SAM" id="MobiDB-lite"/>
    </source>
</evidence>
<reference evidence="2" key="1">
    <citation type="submission" date="2023-03" db="EMBL/GenBank/DDBJ databases">
        <title>Complete genome of Cladonia borealis.</title>
        <authorList>
            <person name="Park H."/>
        </authorList>
    </citation>
    <scope>NUCLEOTIDE SEQUENCE</scope>
    <source>
        <strain evidence="2">ANT050790</strain>
    </source>
</reference>
<feature type="region of interest" description="Disordered" evidence="1">
    <location>
        <begin position="102"/>
        <end position="131"/>
    </location>
</feature>
<proteinExistence type="predicted"/>
<comment type="caution">
    <text evidence="2">The sequence shown here is derived from an EMBL/GenBank/DDBJ whole genome shotgun (WGS) entry which is preliminary data.</text>
</comment>
<organism evidence="2 3">
    <name type="scientific">Cladonia borealis</name>
    <dbReference type="NCBI Taxonomy" id="184061"/>
    <lineage>
        <taxon>Eukaryota</taxon>
        <taxon>Fungi</taxon>
        <taxon>Dikarya</taxon>
        <taxon>Ascomycota</taxon>
        <taxon>Pezizomycotina</taxon>
        <taxon>Lecanoromycetes</taxon>
        <taxon>OSLEUM clade</taxon>
        <taxon>Lecanoromycetidae</taxon>
        <taxon>Lecanorales</taxon>
        <taxon>Lecanorineae</taxon>
        <taxon>Cladoniaceae</taxon>
        <taxon>Cladonia</taxon>
    </lineage>
</organism>
<accession>A0AA39QVU2</accession>
<evidence type="ECO:0000313" key="3">
    <source>
        <dbReference type="Proteomes" id="UP001166286"/>
    </source>
</evidence>
<dbReference type="EMBL" id="JAFEKC020000017">
    <property type="protein sequence ID" value="KAK0510167.1"/>
    <property type="molecule type" value="Genomic_DNA"/>
</dbReference>
<dbReference type="AlphaFoldDB" id="A0AA39QVU2"/>
<gene>
    <name evidence="2" type="ORF">JMJ35_007561</name>
</gene>
<protein>
    <submittedName>
        <fullName evidence="2">Uncharacterized protein</fullName>
    </submittedName>
</protein>